<comment type="caution">
    <text evidence="1">The sequence shown here is derived from an EMBL/GenBank/DDBJ whole genome shotgun (WGS) entry which is preliminary data.</text>
</comment>
<dbReference type="Pfam" id="PF19786">
    <property type="entry name" value="DUF6270"/>
    <property type="match status" value="1"/>
</dbReference>
<dbReference type="Proteomes" id="UP000535908">
    <property type="component" value="Unassembled WGS sequence"/>
</dbReference>
<accession>A0A7X1CPM7</accession>
<evidence type="ECO:0008006" key="3">
    <source>
        <dbReference type="Google" id="ProtNLM"/>
    </source>
</evidence>
<name>A0A7X1CPM7_9LIST</name>
<evidence type="ECO:0000313" key="2">
    <source>
        <dbReference type="Proteomes" id="UP000535908"/>
    </source>
</evidence>
<evidence type="ECO:0000313" key="1">
    <source>
        <dbReference type="EMBL" id="MBC1936158.1"/>
    </source>
</evidence>
<organism evidence="1 2">
    <name type="scientific">Listeria grandensis</name>
    <dbReference type="NCBI Taxonomy" id="1494963"/>
    <lineage>
        <taxon>Bacteria</taxon>
        <taxon>Bacillati</taxon>
        <taxon>Bacillota</taxon>
        <taxon>Bacilli</taxon>
        <taxon>Bacillales</taxon>
        <taxon>Listeriaceae</taxon>
        <taxon>Listeria</taxon>
    </lineage>
</organism>
<reference evidence="1 2" key="1">
    <citation type="submission" date="2020-03" db="EMBL/GenBank/DDBJ databases">
        <title>Soil Listeria distribution.</title>
        <authorList>
            <person name="Liao J."/>
            <person name="Wiedmann M."/>
        </authorList>
    </citation>
    <scope>NUCLEOTIDE SEQUENCE [LARGE SCALE GENOMIC DNA]</scope>
    <source>
        <strain evidence="1 2">FSL L7-0741</strain>
    </source>
</reference>
<gene>
    <name evidence="1" type="ORF">HCA69_07245</name>
</gene>
<dbReference type="InterPro" id="IPR046237">
    <property type="entry name" value="DUF6270"/>
</dbReference>
<protein>
    <recommendedName>
        <fullName evidence="3">Teichoic acid biosynthesis protein</fullName>
    </recommendedName>
</protein>
<sequence length="251" mass="29787">MKKIAVFGSCFSRNFLSSAPYFNPTYKSHFACVMTQFHSSIIATMTDVVTMDISEYEDIPKEKKRFVHEDFEKRFFERIAETNPDYLLIDLYSDALKNIGFISEKQAITISPIIEQSRILNDIRFVKMVDHQNKQHFKSVWLTSLHQYRKQLLCYIREEQIILNVCELTSFYYDAQKKKVPYNTPETLDEYNQFWNELNTLFMQVFPKAKVLDMRNSGYIGDTSYPFGHSVSHYESGYYRSMLHKIRELTK</sequence>
<dbReference type="AlphaFoldDB" id="A0A7X1CPM7"/>
<dbReference type="EMBL" id="JAARWN010000004">
    <property type="protein sequence ID" value="MBC1936158.1"/>
    <property type="molecule type" value="Genomic_DNA"/>
</dbReference>
<proteinExistence type="predicted"/>